<comment type="caution">
    <text evidence="23">The sequence shown here is derived from an EMBL/GenBank/DDBJ whole genome shotgun (WGS) entry which is preliminary data.</text>
</comment>
<evidence type="ECO:0000256" key="13">
    <source>
        <dbReference type="ARBA" id="ARBA00023136"/>
    </source>
</evidence>
<comment type="similarity">
    <text evidence="4">Belongs to the glycosyltransferase 49 family.</text>
</comment>
<proteinExistence type="inferred from homology"/>
<dbReference type="GO" id="GO:0000139">
    <property type="term" value="C:Golgi membrane"/>
    <property type="evidence" value="ECO:0007669"/>
    <property type="project" value="UniProtKB-SubCell"/>
</dbReference>
<name>A0AAE1GEG9_PETCI</name>
<evidence type="ECO:0000256" key="12">
    <source>
        <dbReference type="ARBA" id="ARBA00023034"/>
    </source>
</evidence>
<feature type="region of interest" description="Disordered" evidence="21">
    <location>
        <begin position="424"/>
        <end position="449"/>
    </location>
</feature>
<evidence type="ECO:0000256" key="22">
    <source>
        <dbReference type="SAM" id="Phobius"/>
    </source>
</evidence>
<reference evidence="23" key="1">
    <citation type="submission" date="2023-10" db="EMBL/GenBank/DDBJ databases">
        <title>Genome assemblies of two species of porcelain crab, Petrolisthes cinctipes and Petrolisthes manimaculis (Anomura: Porcellanidae).</title>
        <authorList>
            <person name="Angst P."/>
        </authorList>
    </citation>
    <scope>NUCLEOTIDE SEQUENCE</scope>
    <source>
        <strain evidence="23">PB745_01</strain>
        <tissue evidence="23">Gill</tissue>
    </source>
</reference>
<evidence type="ECO:0000256" key="14">
    <source>
        <dbReference type="ARBA" id="ARBA00023180"/>
    </source>
</evidence>
<evidence type="ECO:0000256" key="3">
    <source>
        <dbReference type="ARBA" id="ARBA00004922"/>
    </source>
</evidence>
<evidence type="ECO:0000256" key="18">
    <source>
        <dbReference type="ARBA" id="ARBA00032181"/>
    </source>
</evidence>
<dbReference type="GO" id="GO:0015020">
    <property type="term" value="F:glucuronosyltransferase activity"/>
    <property type="evidence" value="ECO:0007669"/>
    <property type="project" value="InterPro"/>
</dbReference>
<keyword evidence="9" id="KW-0479">Metal-binding</keyword>
<keyword evidence="12" id="KW-0333">Golgi apparatus</keyword>
<evidence type="ECO:0000256" key="6">
    <source>
        <dbReference type="ARBA" id="ARBA00022676"/>
    </source>
</evidence>
<evidence type="ECO:0000256" key="10">
    <source>
        <dbReference type="ARBA" id="ARBA00022968"/>
    </source>
</evidence>
<keyword evidence="24" id="KW-1185">Reference proteome</keyword>
<evidence type="ECO:0000256" key="19">
    <source>
        <dbReference type="ARBA" id="ARBA00033291"/>
    </source>
</evidence>
<evidence type="ECO:0000256" key="5">
    <source>
        <dbReference type="ARBA" id="ARBA00017962"/>
    </source>
</evidence>
<evidence type="ECO:0000256" key="17">
    <source>
        <dbReference type="ARBA" id="ARBA00032175"/>
    </source>
</evidence>
<keyword evidence="8 22" id="KW-0812">Transmembrane</keyword>
<dbReference type="Pfam" id="PF13896">
    <property type="entry name" value="Glyco_transf_49"/>
    <property type="match status" value="1"/>
</dbReference>
<dbReference type="Proteomes" id="UP001286313">
    <property type="component" value="Unassembled WGS sequence"/>
</dbReference>
<keyword evidence="15" id="KW-0464">Manganese</keyword>
<dbReference type="PANTHER" id="PTHR46420">
    <property type="entry name" value="BETA-1,4-GLUCURONYLTRANSFERASE 1"/>
    <property type="match status" value="1"/>
</dbReference>
<evidence type="ECO:0000256" key="1">
    <source>
        <dbReference type="ARBA" id="ARBA00001936"/>
    </source>
</evidence>
<evidence type="ECO:0000256" key="16">
    <source>
        <dbReference type="ARBA" id="ARBA00030723"/>
    </source>
</evidence>
<evidence type="ECO:0000313" key="24">
    <source>
        <dbReference type="Proteomes" id="UP001286313"/>
    </source>
</evidence>
<dbReference type="PANTHER" id="PTHR46420:SF1">
    <property type="entry name" value="BETA-1,4-GLUCURONYLTRANSFERASE 1"/>
    <property type="match status" value="1"/>
</dbReference>
<evidence type="ECO:0000256" key="15">
    <source>
        <dbReference type="ARBA" id="ARBA00023211"/>
    </source>
</evidence>
<evidence type="ECO:0000256" key="21">
    <source>
        <dbReference type="SAM" id="MobiDB-lite"/>
    </source>
</evidence>
<evidence type="ECO:0000256" key="11">
    <source>
        <dbReference type="ARBA" id="ARBA00022989"/>
    </source>
</evidence>
<dbReference type="GO" id="GO:0046872">
    <property type="term" value="F:metal ion binding"/>
    <property type="evidence" value="ECO:0007669"/>
    <property type="project" value="UniProtKB-KW"/>
</dbReference>
<comment type="subcellular location">
    <subcellularLocation>
        <location evidence="2">Golgi apparatus membrane</location>
        <topology evidence="2">Single-pass type II membrane protein</topology>
    </subcellularLocation>
</comment>
<accession>A0AAE1GEG9</accession>
<comment type="pathway">
    <text evidence="3">Protein modification; protein glycosylation.</text>
</comment>
<evidence type="ECO:0000256" key="8">
    <source>
        <dbReference type="ARBA" id="ARBA00022692"/>
    </source>
</evidence>
<comment type="catalytic activity">
    <reaction evidence="20">
        <text>3-O-[beta-D-Xyl-(1-&gt;4)-Rib-ol-P-Rib-ol-P-3-beta-D-GalNAc-(1-&gt;3)-beta-D-GlcNAc-(1-&gt;4)-(O-6-P-alpha-D-Man)]-Thr-[protein] + UDP-alpha-D-glucuronate = 3-O-[beta-D-GlcA-(1-&gt;3)-beta-D-Xyl-(1-&gt;4)-Rib-ol-P-Rib-ol-P-3-beta-D-GalNAc-(1-&gt;3)-beta-D-GlcNAc-(1-&gt;4)-(O-6-P-alpha-D-Man)]-Thr-[protein] + UDP + H(+)</text>
        <dbReference type="Rhea" id="RHEA:46860"/>
        <dbReference type="Rhea" id="RHEA-COMP:15023"/>
        <dbReference type="Rhea" id="RHEA-COMP:17482"/>
        <dbReference type="ChEBI" id="CHEBI:15378"/>
        <dbReference type="ChEBI" id="CHEBI:58052"/>
        <dbReference type="ChEBI" id="CHEBI:58223"/>
        <dbReference type="ChEBI" id="CHEBI:142405"/>
        <dbReference type="ChEBI" id="CHEBI:177336"/>
    </reaction>
</comment>
<dbReference type="AlphaFoldDB" id="A0AAE1GEG9"/>
<keyword evidence="14" id="KW-0325">Glycoprotein</keyword>
<comment type="cofactor">
    <cofactor evidence="1">
        <name>Mn(2+)</name>
        <dbReference type="ChEBI" id="CHEBI:29035"/>
    </cofactor>
</comment>
<dbReference type="EMBL" id="JAWQEG010000428">
    <property type="protein sequence ID" value="KAK3890386.1"/>
    <property type="molecule type" value="Genomic_DNA"/>
</dbReference>
<dbReference type="InterPro" id="IPR043189">
    <property type="entry name" value="B4GAT1"/>
</dbReference>
<gene>
    <name evidence="23" type="ORF">Pcinc_005670</name>
</gene>
<evidence type="ECO:0000256" key="7">
    <source>
        <dbReference type="ARBA" id="ARBA00022679"/>
    </source>
</evidence>
<keyword evidence="6" id="KW-0328">Glycosyltransferase</keyword>
<keyword evidence="11 22" id="KW-1133">Transmembrane helix</keyword>
<evidence type="ECO:0000256" key="4">
    <source>
        <dbReference type="ARBA" id="ARBA00008539"/>
    </source>
</evidence>
<feature type="transmembrane region" description="Helical" evidence="22">
    <location>
        <begin position="12"/>
        <end position="29"/>
    </location>
</feature>
<protein>
    <recommendedName>
        <fullName evidence="5">Beta-1,4-glucuronyltransferase 1</fullName>
    </recommendedName>
    <alternativeName>
        <fullName evidence="16">I-beta-1,3-N-acetylglucosaminyltransferase</fullName>
    </alternativeName>
    <alternativeName>
        <fullName evidence="19">N-acetyllactosaminide beta-1,3-N-acetylglucosaminyltransferase</fullName>
    </alternativeName>
    <alternativeName>
        <fullName evidence="17">Poly-N-acetyllactosamine extension enzyme</fullName>
    </alternativeName>
    <alternativeName>
        <fullName evidence="18">UDP-GlcNAc:betaGal beta-1,3-N-acetylglucosaminyltransferase 1</fullName>
    </alternativeName>
</protein>
<evidence type="ECO:0000313" key="23">
    <source>
        <dbReference type="EMBL" id="KAK3890386.1"/>
    </source>
</evidence>
<evidence type="ECO:0000256" key="9">
    <source>
        <dbReference type="ARBA" id="ARBA00022723"/>
    </source>
</evidence>
<dbReference type="GO" id="GO:0035269">
    <property type="term" value="P:protein O-linked glycosylation via mannose"/>
    <property type="evidence" value="ECO:0007669"/>
    <property type="project" value="TreeGrafter"/>
</dbReference>
<feature type="compositionally biased region" description="Basic and acidic residues" evidence="21">
    <location>
        <begin position="432"/>
        <end position="443"/>
    </location>
</feature>
<evidence type="ECO:0000256" key="2">
    <source>
        <dbReference type="ARBA" id="ARBA00004323"/>
    </source>
</evidence>
<keyword evidence="13 22" id="KW-0472">Membrane</keyword>
<keyword evidence="7" id="KW-0808">Transferase</keyword>
<keyword evidence="10" id="KW-0735">Signal-anchor</keyword>
<sequence>MGRPWGRWMWKVMVVAVVFTIGKIIYSFNPVYKDTLLNNIKAVNWDDKTIFGHNNGTSIKMDFRAEQVDVSLQQLNEEITSLGHIDSRGMFKTHQFQLMGREWQNVSRNWQVCLCTQTSVDKMFWIVPQTESWAGPFSVAILVPSYDYSVVVAMIAFLQRCKEELLQRVAFHISYPITLPPQLDKNTWRLAANFSCDMNPKVVNKKLVEILRPASLSTYLKKALYPQNLLRNVARNACNTRFTFVLDVDMILVNNIDTHLNNFFARNSSRECSKCAYIVPTYEIHTTVSHNPENKQQLLHLLNKKLARRFHERSFYPNQGNSELSKWEKLNLTSEFGVGYIIPDYVMQWEPIYIAQGDIPMFDERFIGFGYDRSSQFLEMAMAGFSWHMLNNAFTCHRGFQEKTKDPIRNHQIMQNKDSFQTLNPRTMGTFNRDEENRGRDNEGLEIEENGMKIRDETASVTTQSKEDIYTIAYKTPTTKLVDAAISRLNHLGWDTGDPTGLEGTNIDCCAIKQSRNKHQDSFTPWPISKCIALTPFLRLQKSALLRSGLLCF</sequence>
<evidence type="ECO:0000256" key="20">
    <source>
        <dbReference type="ARBA" id="ARBA00047852"/>
    </source>
</evidence>
<organism evidence="23 24">
    <name type="scientific">Petrolisthes cinctipes</name>
    <name type="common">Flat porcelain crab</name>
    <dbReference type="NCBI Taxonomy" id="88211"/>
    <lineage>
        <taxon>Eukaryota</taxon>
        <taxon>Metazoa</taxon>
        <taxon>Ecdysozoa</taxon>
        <taxon>Arthropoda</taxon>
        <taxon>Crustacea</taxon>
        <taxon>Multicrustacea</taxon>
        <taxon>Malacostraca</taxon>
        <taxon>Eumalacostraca</taxon>
        <taxon>Eucarida</taxon>
        <taxon>Decapoda</taxon>
        <taxon>Pleocyemata</taxon>
        <taxon>Anomura</taxon>
        <taxon>Galatheoidea</taxon>
        <taxon>Porcellanidae</taxon>
        <taxon>Petrolisthes</taxon>
    </lineage>
</organism>